<reference evidence="2" key="1">
    <citation type="journal article" date="2019" name="Mol. Biol. Evol.">
        <title>Blast fungal genomes show frequent chromosomal changes, gene gains and losses, and effector gene turnover.</title>
        <authorList>
            <person name="Gomez Luciano L.B."/>
            <person name="Jason Tsai I."/>
            <person name="Chuma I."/>
            <person name="Tosa Y."/>
            <person name="Chen Y.H."/>
            <person name="Li J.Y."/>
            <person name="Li M.Y."/>
            <person name="Jade Lu M.Y."/>
            <person name="Nakayashiki H."/>
            <person name="Li W.H."/>
        </authorList>
    </citation>
    <scope>NUCLEOTIDE SEQUENCE</scope>
    <source>
        <strain evidence="2">NI907</strain>
    </source>
</reference>
<sequence length="48" mass="5709">MIIEAPQTEQCFREHGWLYQESLKGRYPFPADQVRKPTVCRQVSNITR</sequence>
<evidence type="ECO:0000313" key="2">
    <source>
        <dbReference type="RefSeq" id="XP_030978244.1"/>
    </source>
</evidence>
<dbReference type="AlphaFoldDB" id="A0A6P8ATP3"/>
<keyword evidence="1" id="KW-1185">Reference proteome</keyword>
<feature type="non-terminal residue" evidence="2">
    <location>
        <position position="48"/>
    </location>
</feature>
<reference evidence="2" key="3">
    <citation type="submission" date="2025-08" db="UniProtKB">
        <authorList>
            <consortium name="RefSeq"/>
        </authorList>
    </citation>
    <scope>IDENTIFICATION</scope>
    <source>
        <strain evidence="2">NI907</strain>
    </source>
</reference>
<dbReference type="Proteomes" id="UP000515153">
    <property type="component" value="Unplaced"/>
</dbReference>
<gene>
    <name evidence="2" type="ORF">PgNI_10035</name>
</gene>
<dbReference type="KEGG" id="pgri:PgNI_10035"/>
<dbReference type="GeneID" id="41964922"/>
<accession>A0A6P8ATP3</accession>
<reference evidence="2" key="2">
    <citation type="submission" date="2019-10" db="EMBL/GenBank/DDBJ databases">
        <authorList>
            <consortium name="NCBI Genome Project"/>
        </authorList>
    </citation>
    <scope>NUCLEOTIDE SEQUENCE</scope>
    <source>
        <strain evidence="2">NI907</strain>
    </source>
</reference>
<evidence type="ECO:0000313" key="1">
    <source>
        <dbReference type="Proteomes" id="UP000515153"/>
    </source>
</evidence>
<proteinExistence type="predicted"/>
<organism evidence="1 2">
    <name type="scientific">Pyricularia grisea</name>
    <name type="common">Crabgrass-specific blast fungus</name>
    <name type="synonym">Magnaporthe grisea</name>
    <dbReference type="NCBI Taxonomy" id="148305"/>
    <lineage>
        <taxon>Eukaryota</taxon>
        <taxon>Fungi</taxon>
        <taxon>Dikarya</taxon>
        <taxon>Ascomycota</taxon>
        <taxon>Pezizomycotina</taxon>
        <taxon>Sordariomycetes</taxon>
        <taxon>Sordariomycetidae</taxon>
        <taxon>Magnaporthales</taxon>
        <taxon>Pyriculariaceae</taxon>
        <taxon>Pyricularia</taxon>
    </lineage>
</organism>
<name>A0A6P8ATP3_PYRGI</name>
<protein>
    <submittedName>
        <fullName evidence="2">Uncharacterized protein</fullName>
    </submittedName>
</protein>
<dbReference type="RefSeq" id="XP_030978244.1">
    <property type="nucleotide sequence ID" value="XM_031130014.1"/>
</dbReference>